<evidence type="ECO:0000256" key="4">
    <source>
        <dbReference type="PROSITE-ProRule" id="PRU00175"/>
    </source>
</evidence>
<dbReference type="InterPro" id="IPR051652">
    <property type="entry name" value="MDM2_MDM4_MUL1"/>
</dbReference>
<evidence type="ECO:0000256" key="1">
    <source>
        <dbReference type="ARBA" id="ARBA00022723"/>
    </source>
</evidence>
<organism evidence="7 8">
    <name type="scientific">Cylindrotheca closterium</name>
    <dbReference type="NCBI Taxonomy" id="2856"/>
    <lineage>
        <taxon>Eukaryota</taxon>
        <taxon>Sar</taxon>
        <taxon>Stramenopiles</taxon>
        <taxon>Ochrophyta</taxon>
        <taxon>Bacillariophyta</taxon>
        <taxon>Bacillariophyceae</taxon>
        <taxon>Bacillariophycidae</taxon>
        <taxon>Bacillariales</taxon>
        <taxon>Bacillariaceae</taxon>
        <taxon>Cylindrotheca</taxon>
    </lineage>
</organism>
<dbReference type="PANTHER" id="PTHR12183:SF32">
    <property type="entry name" value="MITOCHONDRIAL E3 UBIQUITIN PROTEIN LIGASE 1"/>
    <property type="match status" value="1"/>
</dbReference>
<dbReference type="Pfam" id="PF13920">
    <property type="entry name" value="zf-C3HC4_3"/>
    <property type="match status" value="1"/>
</dbReference>
<feature type="compositionally biased region" description="Basic and acidic residues" evidence="5">
    <location>
        <begin position="489"/>
        <end position="498"/>
    </location>
</feature>
<keyword evidence="2 4" id="KW-0863">Zinc-finger</keyword>
<feature type="region of interest" description="Disordered" evidence="5">
    <location>
        <begin position="489"/>
        <end position="526"/>
    </location>
</feature>
<evidence type="ECO:0000313" key="7">
    <source>
        <dbReference type="EMBL" id="CAJ1953558.1"/>
    </source>
</evidence>
<gene>
    <name evidence="7" type="ORF">CYCCA115_LOCUS14157</name>
</gene>
<dbReference type="AlphaFoldDB" id="A0AAD2FUJ5"/>
<dbReference type="Gene3D" id="3.30.40.10">
    <property type="entry name" value="Zinc/RING finger domain, C3HC4 (zinc finger)"/>
    <property type="match status" value="1"/>
</dbReference>
<dbReference type="GO" id="GO:0004842">
    <property type="term" value="F:ubiquitin-protein transferase activity"/>
    <property type="evidence" value="ECO:0007669"/>
    <property type="project" value="TreeGrafter"/>
</dbReference>
<reference evidence="7" key="1">
    <citation type="submission" date="2023-08" db="EMBL/GenBank/DDBJ databases">
        <authorList>
            <person name="Audoor S."/>
            <person name="Bilcke G."/>
        </authorList>
    </citation>
    <scope>NUCLEOTIDE SEQUENCE</scope>
</reference>
<dbReference type="EMBL" id="CAKOGP040001832">
    <property type="protein sequence ID" value="CAJ1953558.1"/>
    <property type="molecule type" value="Genomic_DNA"/>
</dbReference>
<dbReference type="Proteomes" id="UP001295423">
    <property type="component" value="Unassembled WGS sequence"/>
</dbReference>
<feature type="compositionally biased region" description="Basic and acidic residues" evidence="5">
    <location>
        <begin position="509"/>
        <end position="523"/>
    </location>
</feature>
<keyword evidence="8" id="KW-1185">Reference proteome</keyword>
<sequence length="584" mass="64989">MAHETEIIVPGPFICLQGCPGDGLSNSISGRLPKLPRDDSSSMTDAQPMEGESDCGNQVVQLEAAIHPILGKLTRPSDMNGSLTPTCLIPNWNAHTSSTNAISANESSSIVTDDRQESFIPAVYTRNHKRSIKDWVRKCREKEKEQRREWRDSVLQIEGRHGVNHCMMDRFEEDEMWWQNDGRLSIFRDVPKMADNGELSLDAVGTLSPGATVVATDIIFLDSISFRPLVVPPTALNGDNNVYPKPKRGYIQIVEIEHGGRSCFTTLSLDGYWVLAPGLPGVYVDPHTWYWRVLCPAGAFLREGLELNTRHIETIPYGSLVRVSRRTVNSQGLMRLRINAKIEDRKKTKQISIDGWCSEYLNPQSGQRGVVLAPVPFPVPALYRVKLQIGAVIRTSIELSSPQIGVAPINAVLSICGRAFSEHPVDRCIERLQLAGNGGWISVRLNRPPPNDDLVVELIRVDGNYDPDNPGLYHLDAQRVLRECQQHEKDGAGTRDFEDLSSIESAESDNSRKNKLDTSKDSPNRGTSRKCLICLTEHRNATIVHGETGHVACCLVCARILKARGDKCPVCRLSIDLVIQHFWA</sequence>
<dbReference type="GO" id="GO:0008270">
    <property type="term" value="F:zinc ion binding"/>
    <property type="evidence" value="ECO:0007669"/>
    <property type="project" value="UniProtKB-KW"/>
</dbReference>
<dbReference type="PROSITE" id="PS50089">
    <property type="entry name" value="ZF_RING_2"/>
    <property type="match status" value="1"/>
</dbReference>
<comment type="caution">
    <text evidence="7">The sequence shown here is derived from an EMBL/GenBank/DDBJ whole genome shotgun (WGS) entry which is preliminary data.</text>
</comment>
<proteinExistence type="predicted"/>
<evidence type="ECO:0000256" key="3">
    <source>
        <dbReference type="ARBA" id="ARBA00022833"/>
    </source>
</evidence>
<keyword evidence="3" id="KW-0862">Zinc</keyword>
<dbReference type="SUPFAM" id="SSF57850">
    <property type="entry name" value="RING/U-box"/>
    <property type="match status" value="1"/>
</dbReference>
<dbReference type="InterPro" id="IPR001841">
    <property type="entry name" value="Znf_RING"/>
</dbReference>
<keyword evidence="1" id="KW-0479">Metal-binding</keyword>
<evidence type="ECO:0000313" key="8">
    <source>
        <dbReference type="Proteomes" id="UP001295423"/>
    </source>
</evidence>
<dbReference type="CDD" id="cd16646">
    <property type="entry name" value="mRING-HC-C2H2C4_MDM2-like"/>
    <property type="match status" value="1"/>
</dbReference>
<evidence type="ECO:0000259" key="6">
    <source>
        <dbReference type="PROSITE" id="PS50089"/>
    </source>
</evidence>
<feature type="domain" description="RING-type" evidence="6">
    <location>
        <begin position="531"/>
        <end position="572"/>
    </location>
</feature>
<feature type="region of interest" description="Disordered" evidence="5">
    <location>
        <begin position="27"/>
        <end position="53"/>
    </location>
</feature>
<dbReference type="PANTHER" id="PTHR12183">
    <property type="entry name" value="MITOCHONDRIAL UBIQUITIN LIGASE ACTIVATOR OF NFKB 1"/>
    <property type="match status" value="1"/>
</dbReference>
<accession>A0AAD2FUJ5</accession>
<protein>
    <recommendedName>
        <fullName evidence="6">RING-type domain-containing protein</fullName>
    </recommendedName>
</protein>
<evidence type="ECO:0000256" key="5">
    <source>
        <dbReference type="SAM" id="MobiDB-lite"/>
    </source>
</evidence>
<evidence type="ECO:0000256" key="2">
    <source>
        <dbReference type="ARBA" id="ARBA00022771"/>
    </source>
</evidence>
<name>A0AAD2FUJ5_9STRA</name>
<dbReference type="InterPro" id="IPR013083">
    <property type="entry name" value="Znf_RING/FYVE/PHD"/>
</dbReference>
<dbReference type="GO" id="GO:0016567">
    <property type="term" value="P:protein ubiquitination"/>
    <property type="evidence" value="ECO:0007669"/>
    <property type="project" value="TreeGrafter"/>
</dbReference>